<accession>A0A6C0ESB3</accession>
<dbReference type="InterPro" id="IPR029767">
    <property type="entry name" value="WecB-like"/>
</dbReference>
<dbReference type="InterPro" id="IPR003331">
    <property type="entry name" value="UDP_GlcNAc_Epimerase_2_dom"/>
</dbReference>
<dbReference type="Pfam" id="PF02350">
    <property type="entry name" value="Epimerase_2"/>
    <property type="match status" value="1"/>
</dbReference>
<feature type="domain" description="UDP-N-acetylglucosamine 2-epimerase" evidence="1">
    <location>
        <begin position="26"/>
        <end position="358"/>
    </location>
</feature>
<dbReference type="PANTHER" id="PTHR43174">
    <property type="entry name" value="UDP-N-ACETYLGLUCOSAMINE 2-EPIMERASE"/>
    <property type="match status" value="1"/>
</dbReference>
<protein>
    <recommendedName>
        <fullName evidence="1">UDP-N-acetylglucosamine 2-epimerase domain-containing protein</fullName>
    </recommendedName>
</protein>
<name>A0A6C0ESB3_9ZZZZ</name>
<dbReference type="EMBL" id="MN738916">
    <property type="protein sequence ID" value="QHT31219.1"/>
    <property type="molecule type" value="Genomic_DNA"/>
</dbReference>
<dbReference type="Gene3D" id="3.40.50.2000">
    <property type="entry name" value="Glycogen Phosphorylase B"/>
    <property type="match status" value="2"/>
</dbReference>
<proteinExistence type="predicted"/>
<evidence type="ECO:0000259" key="1">
    <source>
        <dbReference type="Pfam" id="PF02350"/>
    </source>
</evidence>
<dbReference type="SUPFAM" id="SSF53756">
    <property type="entry name" value="UDP-Glycosyltransferase/glycogen phosphorylase"/>
    <property type="match status" value="1"/>
</dbReference>
<evidence type="ECO:0000313" key="2">
    <source>
        <dbReference type="EMBL" id="QHT31219.1"/>
    </source>
</evidence>
<reference evidence="2" key="1">
    <citation type="journal article" date="2020" name="Nature">
        <title>Giant virus diversity and host interactions through global metagenomics.</title>
        <authorList>
            <person name="Schulz F."/>
            <person name="Roux S."/>
            <person name="Paez-Espino D."/>
            <person name="Jungbluth S."/>
            <person name="Walsh D.A."/>
            <person name="Denef V.J."/>
            <person name="McMahon K.D."/>
            <person name="Konstantinidis K.T."/>
            <person name="Eloe-Fadrosh E.A."/>
            <person name="Kyrpides N.C."/>
            <person name="Woyke T."/>
        </authorList>
    </citation>
    <scope>NUCLEOTIDE SEQUENCE</scope>
    <source>
        <strain evidence="2">GVMAG-M-3300009155-2</strain>
    </source>
</reference>
<organism evidence="2">
    <name type="scientific">viral metagenome</name>
    <dbReference type="NCBI Taxonomy" id="1070528"/>
    <lineage>
        <taxon>unclassified sequences</taxon>
        <taxon>metagenomes</taxon>
        <taxon>organismal metagenomes</taxon>
    </lineage>
</organism>
<sequence length="362" mass="42190">MKKTVVTITGIRPDFIRMCKVFKELDQECNHILVHTGQHYDSLLSDVFFKQLGIRDPDYILDTGKVSSNHFEQLAYLSVEIPKLFEEKKIKPDLVLFLGDSNSAGVSFPLKKAGYKIGHIEAGMRSYDKRMLEEINRTVCDHCSDILFVYHDDYKEQLRKENITENVFVVGNTIVEPFQIFSASIMNKPKENNMILLDIHRPENFKYTHRLKNIFAFANQCIEKYNIPVKLLYFKRLKDEIDKHSLELGKIEMVPLYAYKEYLETVYHCKFIISDSGTGQEEPALLGTPVIVPRDFTERPQSYENNCSIKFEAENMENTEKIEQIFEWLENIYSGDVKIDSSWLGEGNTSKIIIDKIKDYFE</sequence>
<dbReference type="PANTHER" id="PTHR43174:SF1">
    <property type="entry name" value="UDP-N-ACETYLGLUCOSAMINE 2-EPIMERASE"/>
    <property type="match status" value="1"/>
</dbReference>
<dbReference type="AlphaFoldDB" id="A0A6C0ESB3"/>